<evidence type="ECO:0000259" key="9">
    <source>
        <dbReference type="Pfam" id="PF01648"/>
    </source>
</evidence>
<sequence length="128" mass="13827">MIAGVGIDLLDIERVKKLLGQPHGERFVERVLTPEERELAARRGGRLAEFVAGRFAAKEAVVKALGCGIGREVGFQDIRVVPDECGKPECRLSDAAWARLGKPQPLKIHLSITHSATTAGAYAIVEAE</sequence>
<keyword evidence="4 8" id="KW-0276">Fatty acid metabolism</keyword>
<dbReference type="RefSeq" id="WP_139602638.1">
    <property type="nucleotide sequence ID" value="NZ_VDCQ01000015.1"/>
</dbReference>
<dbReference type="SUPFAM" id="SSF56214">
    <property type="entry name" value="4'-phosphopantetheinyl transferase"/>
    <property type="match status" value="1"/>
</dbReference>
<dbReference type="EMBL" id="VDCQ01000015">
    <property type="protein sequence ID" value="TNJ65838.1"/>
    <property type="molecule type" value="Genomic_DNA"/>
</dbReference>
<protein>
    <recommendedName>
        <fullName evidence="8">Holo-[acyl-carrier-protein] synthase</fullName>
        <shortName evidence="8">Holo-ACP synthase</shortName>
        <ecNumber evidence="8">2.7.8.7</ecNumber>
    </recommendedName>
    <alternativeName>
        <fullName evidence="8">4'-phosphopantetheinyl transferase AcpS</fullName>
    </alternativeName>
</protein>
<comment type="subcellular location">
    <subcellularLocation>
        <location evidence="8">Cytoplasm</location>
    </subcellularLocation>
</comment>
<dbReference type="GO" id="GO:0005737">
    <property type="term" value="C:cytoplasm"/>
    <property type="evidence" value="ECO:0007669"/>
    <property type="project" value="UniProtKB-SubCell"/>
</dbReference>
<evidence type="ECO:0000256" key="8">
    <source>
        <dbReference type="HAMAP-Rule" id="MF_00101"/>
    </source>
</evidence>
<evidence type="ECO:0000256" key="1">
    <source>
        <dbReference type="ARBA" id="ARBA00022516"/>
    </source>
</evidence>
<comment type="cofactor">
    <cofactor evidence="8">
        <name>Mg(2+)</name>
        <dbReference type="ChEBI" id="CHEBI:18420"/>
    </cofactor>
</comment>
<comment type="function">
    <text evidence="8">Transfers the 4'-phosphopantetheine moiety from coenzyme A to a Ser of acyl-carrier-protein.</text>
</comment>
<comment type="catalytic activity">
    <reaction evidence="8">
        <text>apo-[ACP] + CoA = holo-[ACP] + adenosine 3',5'-bisphosphate + H(+)</text>
        <dbReference type="Rhea" id="RHEA:12068"/>
        <dbReference type="Rhea" id="RHEA-COMP:9685"/>
        <dbReference type="Rhea" id="RHEA-COMP:9690"/>
        <dbReference type="ChEBI" id="CHEBI:15378"/>
        <dbReference type="ChEBI" id="CHEBI:29999"/>
        <dbReference type="ChEBI" id="CHEBI:57287"/>
        <dbReference type="ChEBI" id="CHEBI:58343"/>
        <dbReference type="ChEBI" id="CHEBI:64479"/>
        <dbReference type="EC" id="2.7.8.7"/>
    </reaction>
</comment>
<keyword evidence="6 8" id="KW-0443">Lipid metabolism</keyword>
<name>A0A5C4T9V0_9BACL</name>
<dbReference type="GO" id="GO:0006633">
    <property type="term" value="P:fatty acid biosynthetic process"/>
    <property type="evidence" value="ECO:0007669"/>
    <property type="project" value="UniProtKB-UniRule"/>
</dbReference>
<reference evidence="10 11" key="1">
    <citation type="submission" date="2019-05" db="EMBL/GenBank/DDBJ databases">
        <title>We sequenced the genome of Paenibacillus hemerocallicola KCTC 33185 for further insight into its adaptation and study the phylogeny of Paenibacillus.</title>
        <authorList>
            <person name="Narsing Rao M.P."/>
        </authorList>
    </citation>
    <scope>NUCLEOTIDE SEQUENCE [LARGE SCALE GENOMIC DNA]</scope>
    <source>
        <strain evidence="10 11">KCTC 33185</strain>
    </source>
</reference>
<keyword evidence="3 8" id="KW-0479">Metal-binding</keyword>
<dbReference type="Pfam" id="PF01648">
    <property type="entry name" value="ACPS"/>
    <property type="match status" value="1"/>
</dbReference>
<keyword evidence="2 8" id="KW-0808">Transferase</keyword>
<proteinExistence type="inferred from homology"/>
<dbReference type="HAMAP" id="MF_00101">
    <property type="entry name" value="AcpS"/>
    <property type="match status" value="1"/>
</dbReference>
<dbReference type="Proteomes" id="UP000307943">
    <property type="component" value="Unassembled WGS sequence"/>
</dbReference>
<feature type="binding site" evidence="8">
    <location>
        <position position="59"/>
    </location>
    <ligand>
        <name>Mg(2+)</name>
        <dbReference type="ChEBI" id="CHEBI:18420"/>
    </ligand>
</feature>
<evidence type="ECO:0000256" key="3">
    <source>
        <dbReference type="ARBA" id="ARBA00022723"/>
    </source>
</evidence>
<comment type="caution">
    <text evidence="10">The sequence shown here is derived from an EMBL/GenBank/DDBJ whole genome shotgun (WGS) entry which is preliminary data.</text>
</comment>
<dbReference type="NCBIfam" id="TIGR00556">
    <property type="entry name" value="pantethn_trn"/>
    <property type="match status" value="1"/>
</dbReference>
<organism evidence="10 11">
    <name type="scientific">Paenibacillus hemerocallicola</name>
    <dbReference type="NCBI Taxonomy" id="1172614"/>
    <lineage>
        <taxon>Bacteria</taxon>
        <taxon>Bacillati</taxon>
        <taxon>Bacillota</taxon>
        <taxon>Bacilli</taxon>
        <taxon>Bacillales</taxon>
        <taxon>Paenibacillaceae</taxon>
        <taxon>Paenibacillus</taxon>
    </lineage>
</organism>
<dbReference type="InterPro" id="IPR037143">
    <property type="entry name" value="4-PPantetheinyl_Trfase_dom_sf"/>
</dbReference>
<comment type="similarity">
    <text evidence="8">Belongs to the P-Pant transferase superfamily. AcpS family.</text>
</comment>
<dbReference type="InterPro" id="IPR008278">
    <property type="entry name" value="4-PPantetheinyl_Trfase_dom"/>
</dbReference>
<feature type="domain" description="4'-phosphopantetheinyl transferase" evidence="9">
    <location>
        <begin position="4"/>
        <end position="105"/>
    </location>
</feature>
<gene>
    <name evidence="8 10" type="primary">acpS</name>
    <name evidence="10" type="ORF">FE784_13030</name>
</gene>
<dbReference type="EC" id="2.7.8.7" evidence="8"/>
<evidence type="ECO:0000256" key="4">
    <source>
        <dbReference type="ARBA" id="ARBA00022832"/>
    </source>
</evidence>
<feature type="binding site" evidence="8">
    <location>
        <position position="8"/>
    </location>
    <ligand>
        <name>Mg(2+)</name>
        <dbReference type="ChEBI" id="CHEBI:18420"/>
    </ligand>
</feature>
<dbReference type="InterPro" id="IPR004568">
    <property type="entry name" value="Ppantetheine-prot_Trfase_dom"/>
</dbReference>
<dbReference type="AlphaFoldDB" id="A0A5C4T9V0"/>
<keyword evidence="7 8" id="KW-0275">Fatty acid biosynthesis</keyword>
<keyword evidence="5 8" id="KW-0460">Magnesium</keyword>
<dbReference type="InterPro" id="IPR002582">
    <property type="entry name" value="ACPS"/>
</dbReference>
<evidence type="ECO:0000256" key="7">
    <source>
        <dbReference type="ARBA" id="ARBA00023160"/>
    </source>
</evidence>
<dbReference type="OrthoDB" id="517356at2"/>
<accession>A0A5C4T9V0</accession>
<keyword evidence="8" id="KW-0963">Cytoplasm</keyword>
<dbReference type="Gene3D" id="3.90.470.20">
    <property type="entry name" value="4'-phosphopantetheinyl transferase domain"/>
    <property type="match status" value="1"/>
</dbReference>
<evidence type="ECO:0000256" key="6">
    <source>
        <dbReference type="ARBA" id="ARBA00023098"/>
    </source>
</evidence>
<dbReference type="NCBIfam" id="TIGR00516">
    <property type="entry name" value="acpS"/>
    <property type="match status" value="1"/>
</dbReference>
<keyword evidence="11" id="KW-1185">Reference proteome</keyword>
<evidence type="ECO:0000313" key="10">
    <source>
        <dbReference type="EMBL" id="TNJ65838.1"/>
    </source>
</evidence>
<dbReference type="GO" id="GO:0008897">
    <property type="term" value="F:holo-[acyl-carrier-protein] synthase activity"/>
    <property type="evidence" value="ECO:0007669"/>
    <property type="project" value="UniProtKB-UniRule"/>
</dbReference>
<evidence type="ECO:0000313" key="11">
    <source>
        <dbReference type="Proteomes" id="UP000307943"/>
    </source>
</evidence>
<keyword evidence="1 8" id="KW-0444">Lipid biosynthesis</keyword>
<evidence type="ECO:0000256" key="5">
    <source>
        <dbReference type="ARBA" id="ARBA00022842"/>
    </source>
</evidence>
<evidence type="ECO:0000256" key="2">
    <source>
        <dbReference type="ARBA" id="ARBA00022679"/>
    </source>
</evidence>
<dbReference type="GO" id="GO:0000287">
    <property type="term" value="F:magnesium ion binding"/>
    <property type="evidence" value="ECO:0007669"/>
    <property type="project" value="UniProtKB-UniRule"/>
</dbReference>